<sequence length="398" mass="42890">MAKSKKTEVPLTDSNKKPKSEQKPSKSPLSSEYISDSDDSLTDTKPSKEQEGESKKKATATIGVHKPQANGITKKTAVPLPTPKAPAKENTSEESDSDTSSSEGTSAQAAKSKEGKNSAENGTNGTSNTGASDSSEESTSESDDEAPPPAARASPEVAPQRTQSHTVEFRPALPFEPPKAFKAIPTPLVPTSDAVKAFENLEGKQIWHITAPAGVSLSELKEITMDKALAGAPILTDKETDYGFVAGEKDELGEREVLIPRQNGYKAVSARITKTLHIQQVLKIPKLAAQQSQNNTGSEAAESITRSTIRAPRPQVKGLRMRYFHSGFGDPDPGTLGFSDSEDDATAAPSLNKPEKRKHEHAGDSPVKKHKKHRTPEEIKRREEKKAKRMKETGKPES</sequence>
<feature type="compositionally biased region" description="Basic and acidic residues" evidence="1">
    <location>
        <begin position="45"/>
        <end position="56"/>
    </location>
</feature>
<evidence type="ECO:0000313" key="3">
    <source>
        <dbReference type="Proteomes" id="UP000800097"/>
    </source>
</evidence>
<feature type="compositionally biased region" description="Polar residues" evidence="1">
    <location>
        <begin position="118"/>
        <end position="131"/>
    </location>
</feature>
<name>A0A6A6JPG1_WESOR</name>
<protein>
    <submittedName>
        <fullName evidence="2">Uncharacterized protein</fullName>
    </submittedName>
</protein>
<accession>A0A6A6JPG1</accession>
<dbReference type="RefSeq" id="XP_033656079.1">
    <property type="nucleotide sequence ID" value="XM_033802634.1"/>
</dbReference>
<evidence type="ECO:0000256" key="1">
    <source>
        <dbReference type="SAM" id="MobiDB-lite"/>
    </source>
</evidence>
<dbReference type="OrthoDB" id="76224at2759"/>
<feature type="compositionally biased region" description="Basic and acidic residues" evidence="1">
    <location>
        <begin position="375"/>
        <end position="398"/>
    </location>
</feature>
<feature type="compositionally biased region" description="Basic and acidic residues" evidence="1">
    <location>
        <begin position="1"/>
        <end position="24"/>
    </location>
</feature>
<feature type="region of interest" description="Disordered" evidence="1">
    <location>
        <begin position="1"/>
        <end position="173"/>
    </location>
</feature>
<dbReference type="Pfam" id="PF08208">
    <property type="entry name" value="RNA_polI_A34"/>
    <property type="match status" value="1"/>
</dbReference>
<dbReference type="InterPro" id="IPR053263">
    <property type="entry name" value="Euk_RPA34_RNAP_subunit"/>
</dbReference>
<dbReference type="InterPro" id="IPR013240">
    <property type="entry name" value="DNA-dir_RNA_pol1_su_RPA34"/>
</dbReference>
<gene>
    <name evidence="2" type="ORF">EI97DRAFT_499950</name>
</gene>
<dbReference type="GeneID" id="54555809"/>
<organism evidence="2 3">
    <name type="scientific">Westerdykella ornata</name>
    <dbReference type="NCBI Taxonomy" id="318751"/>
    <lineage>
        <taxon>Eukaryota</taxon>
        <taxon>Fungi</taxon>
        <taxon>Dikarya</taxon>
        <taxon>Ascomycota</taxon>
        <taxon>Pezizomycotina</taxon>
        <taxon>Dothideomycetes</taxon>
        <taxon>Pleosporomycetidae</taxon>
        <taxon>Pleosporales</taxon>
        <taxon>Sporormiaceae</taxon>
        <taxon>Westerdykella</taxon>
    </lineage>
</organism>
<feature type="compositionally biased region" description="Acidic residues" evidence="1">
    <location>
        <begin position="134"/>
        <end position="146"/>
    </location>
</feature>
<dbReference type="GO" id="GO:0006360">
    <property type="term" value="P:transcription by RNA polymerase I"/>
    <property type="evidence" value="ECO:0007669"/>
    <property type="project" value="InterPro"/>
</dbReference>
<feature type="compositionally biased region" description="Polar residues" evidence="1">
    <location>
        <begin position="290"/>
        <end position="308"/>
    </location>
</feature>
<feature type="region of interest" description="Disordered" evidence="1">
    <location>
        <begin position="290"/>
        <end position="316"/>
    </location>
</feature>
<dbReference type="PANTHER" id="PTHR28155:SF1">
    <property type="entry name" value="DNA-DIRECTED RNA POLYMERASE I SUBUNIT RPA34.5-DOMAIN-CONTAINING PROTEIN"/>
    <property type="match status" value="1"/>
</dbReference>
<dbReference type="AlphaFoldDB" id="A0A6A6JPG1"/>
<dbReference type="Gene3D" id="6.20.250.70">
    <property type="match status" value="1"/>
</dbReference>
<proteinExistence type="predicted"/>
<dbReference type="Proteomes" id="UP000800097">
    <property type="component" value="Unassembled WGS sequence"/>
</dbReference>
<feature type="region of interest" description="Disordered" evidence="1">
    <location>
        <begin position="332"/>
        <end position="398"/>
    </location>
</feature>
<keyword evidence="3" id="KW-1185">Reference proteome</keyword>
<reference evidence="2" key="1">
    <citation type="journal article" date="2020" name="Stud. Mycol.">
        <title>101 Dothideomycetes genomes: a test case for predicting lifestyles and emergence of pathogens.</title>
        <authorList>
            <person name="Haridas S."/>
            <person name="Albert R."/>
            <person name="Binder M."/>
            <person name="Bloem J."/>
            <person name="Labutti K."/>
            <person name="Salamov A."/>
            <person name="Andreopoulos B."/>
            <person name="Baker S."/>
            <person name="Barry K."/>
            <person name="Bills G."/>
            <person name="Bluhm B."/>
            <person name="Cannon C."/>
            <person name="Castanera R."/>
            <person name="Culley D."/>
            <person name="Daum C."/>
            <person name="Ezra D."/>
            <person name="Gonzalez J."/>
            <person name="Henrissat B."/>
            <person name="Kuo A."/>
            <person name="Liang C."/>
            <person name="Lipzen A."/>
            <person name="Lutzoni F."/>
            <person name="Magnuson J."/>
            <person name="Mondo S."/>
            <person name="Nolan M."/>
            <person name="Ohm R."/>
            <person name="Pangilinan J."/>
            <person name="Park H.-J."/>
            <person name="Ramirez L."/>
            <person name="Alfaro M."/>
            <person name="Sun H."/>
            <person name="Tritt A."/>
            <person name="Yoshinaga Y."/>
            <person name="Zwiers L.-H."/>
            <person name="Turgeon B."/>
            <person name="Goodwin S."/>
            <person name="Spatafora J."/>
            <person name="Crous P."/>
            <person name="Grigoriev I."/>
        </authorList>
    </citation>
    <scope>NUCLEOTIDE SEQUENCE</scope>
    <source>
        <strain evidence="2">CBS 379.55</strain>
    </source>
</reference>
<dbReference type="EMBL" id="ML986488">
    <property type="protein sequence ID" value="KAF2278540.1"/>
    <property type="molecule type" value="Genomic_DNA"/>
</dbReference>
<dbReference type="PANTHER" id="PTHR28155">
    <property type="entry name" value="ACR243WP"/>
    <property type="match status" value="1"/>
</dbReference>
<evidence type="ECO:0000313" key="2">
    <source>
        <dbReference type="EMBL" id="KAF2278540.1"/>
    </source>
</evidence>